<feature type="domain" description="Phospholipid/glycerol acyltransferase" evidence="1">
    <location>
        <begin position="190"/>
        <end position="339"/>
    </location>
</feature>
<keyword evidence="2" id="KW-0808">Transferase</keyword>
<dbReference type="KEGG" id="ccp:CHC_T00008773001"/>
<dbReference type="InterPro" id="IPR016222">
    <property type="entry name" value="G3P_O-acylTrfase_chlp"/>
</dbReference>
<reference evidence="3" key="1">
    <citation type="journal article" date="2013" name="Proc. Natl. Acad. Sci. U.S.A.">
        <title>Genome structure and metabolic features in the red seaweed Chondrus crispus shed light on evolution of the Archaeplastida.</title>
        <authorList>
            <person name="Collen J."/>
            <person name="Porcel B."/>
            <person name="Carre W."/>
            <person name="Ball S.G."/>
            <person name="Chaparro C."/>
            <person name="Tonon T."/>
            <person name="Barbeyron T."/>
            <person name="Michel G."/>
            <person name="Noel B."/>
            <person name="Valentin K."/>
            <person name="Elias M."/>
            <person name="Artiguenave F."/>
            <person name="Arun A."/>
            <person name="Aury J.M."/>
            <person name="Barbosa-Neto J.F."/>
            <person name="Bothwell J.H."/>
            <person name="Bouget F.Y."/>
            <person name="Brillet L."/>
            <person name="Cabello-Hurtado F."/>
            <person name="Capella-Gutierrez S."/>
            <person name="Charrier B."/>
            <person name="Cladiere L."/>
            <person name="Cock J.M."/>
            <person name="Coelho S.M."/>
            <person name="Colleoni C."/>
            <person name="Czjzek M."/>
            <person name="Da Silva C."/>
            <person name="Delage L."/>
            <person name="Denoeud F."/>
            <person name="Deschamps P."/>
            <person name="Dittami S.M."/>
            <person name="Gabaldon T."/>
            <person name="Gachon C.M."/>
            <person name="Groisillier A."/>
            <person name="Herve C."/>
            <person name="Jabbari K."/>
            <person name="Katinka M."/>
            <person name="Kloareg B."/>
            <person name="Kowalczyk N."/>
            <person name="Labadie K."/>
            <person name="Leblanc C."/>
            <person name="Lopez P.J."/>
            <person name="McLachlan D.H."/>
            <person name="Meslet-Cladiere L."/>
            <person name="Moustafa A."/>
            <person name="Nehr Z."/>
            <person name="Nyvall Collen P."/>
            <person name="Panaud O."/>
            <person name="Partensky F."/>
            <person name="Poulain J."/>
            <person name="Rensing S.A."/>
            <person name="Rousvoal S."/>
            <person name="Samson G."/>
            <person name="Symeonidi A."/>
            <person name="Weissenbach J."/>
            <person name="Zambounis A."/>
            <person name="Wincker P."/>
            <person name="Boyen C."/>
        </authorList>
    </citation>
    <scope>NUCLEOTIDE SEQUENCE [LARGE SCALE GENOMIC DNA]</scope>
    <source>
        <strain evidence="3">cv. Stackhouse</strain>
    </source>
</reference>
<keyword evidence="2" id="KW-0012">Acyltransferase</keyword>
<name>R7QDV2_CHOCR</name>
<proteinExistence type="predicted"/>
<evidence type="ECO:0000259" key="1">
    <source>
        <dbReference type="SMART" id="SM00563"/>
    </source>
</evidence>
<dbReference type="InterPro" id="IPR002123">
    <property type="entry name" value="Plipid/glycerol_acylTrfase"/>
</dbReference>
<dbReference type="OMA" id="ANHQTEC"/>
<dbReference type="GO" id="GO:0004366">
    <property type="term" value="F:glycerol-3-phosphate O-acyltransferase activity"/>
    <property type="evidence" value="ECO:0007669"/>
    <property type="project" value="InterPro"/>
</dbReference>
<dbReference type="SUPFAM" id="SSF69593">
    <property type="entry name" value="Glycerol-3-phosphate (1)-acyltransferase"/>
    <property type="match status" value="1"/>
</dbReference>
<dbReference type="Gramene" id="CDF35600">
    <property type="protein sequence ID" value="CDF35600"/>
    <property type="gene ID" value="CHC_T00008773001"/>
</dbReference>
<dbReference type="GO" id="GO:0006655">
    <property type="term" value="P:phosphatidylglycerol biosynthetic process"/>
    <property type="evidence" value="ECO:0007669"/>
    <property type="project" value="TreeGrafter"/>
</dbReference>
<accession>R7QDV2</accession>
<dbReference type="AlphaFoldDB" id="R7QDV2"/>
<evidence type="ECO:0000313" key="3">
    <source>
        <dbReference type="Proteomes" id="UP000012073"/>
    </source>
</evidence>
<dbReference type="OrthoDB" id="524544at2759"/>
<protein>
    <submittedName>
        <fullName evidence="2">Glycerol-3-phosphate acyltransferase</fullName>
    </submittedName>
</protein>
<dbReference type="Proteomes" id="UP000012073">
    <property type="component" value="Unassembled WGS sequence"/>
</dbReference>
<dbReference type="STRING" id="2769.R7QDV2"/>
<dbReference type="SMART" id="SM00563">
    <property type="entry name" value="PlsC"/>
    <property type="match status" value="1"/>
</dbReference>
<sequence length="410" mass="46027">MTTPKVPSPAFLALPAFPSRLRSQTSRTCLRRPSHPLRVPPRSVVQVGSEPFHATVDPLGDARFTPSDGETFHARAKSLSAAGVLPDHVSTTLLHWYGSYRKAVENNKRFTGDATEFTENMFSTLLELARRAICSPIEFGPYHERIRQPFDYYKFGFDFASMLLNPDDSTVLGRDSIAEAVEYARQGHNIIFLSNHQSEGDPYAIDALFAWVAGCHRTFCEEIIFMAGDRVTNDPVVSPFSAGRNLLTVYSKKHINDVPELREEKLLHNRRTIATTAKLFKQGGKVLWFAPSGGRDRRSTDTARVEVSKFDEGAVDMMRFTANKSGVPCHFYPMSLWTYDMLPPPTSVGGPNFGEERVANHIPMHMYVGKEIDWSNAVEAQDKIGRRVARCNYVQDIVVDGYRAIGGYDR</sequence>
<organism evidence="2 3">
    <name type="scientific">Chondrus crispus</name>
    <name type="common">Carrageen Irish moss</name>
    <name type="synonym">Polymorpha crispa</name>
    <dbReference type="NCBI Taxonomy" id="2769"/>
    <lineage>
        <taxon>Eukaryota</taxon>
        <taxon>Rhodophyta</taxon>
        <taxon>Florideophyceae</taxon>
        <taxon>Rhodymeniophycidae</taxon>
        <taxon>Gigartinales</taxon>
        <taxon>Gigartinaceae</taxon>
        <taxon>Chondrus</taxon>
    </lineage>
</organism>
<evidence type="ECO:0000313" key="2">
    <source>
        <dbReference type="EMBL" id="CDF35600.1"/>
    </source>
</evidence>
<dbReference type="EMBL" id="HG001736">
    <property type="protein sequence ID" value="CDF35600.1"/>
    <property type="molecule type" value="Genomic_DNA"/>
</dbReference>
<dbReference type="GeneID" id="17323135"/>
<dbReference type="Pfam" id="PF01553">
    <property type="entry name" value="Acyltransferase"/>
    <property type="match status" value="1"/>
</dbReference>
<gene>
    <name evidence="2" type="ORF">CHC_T00008773001</name>
</gene>
<dbReference type="Gene3D" id="3.40.1130.10">
    <property type="entry name" value="Glycerol-3-phosphate (1)-acyltransferase"/>
    <property type="match status" value="1"/>
</dbReference>
<keyword evidence="3" id="KW-1185">Reference proteome</keyword>
<dbReference type="PhylomeDB" id="R7QDV2"/>
<dbReference type="RefSeq" id="XP_005715419.1">
    <property type="nucleotide sequence ID" value="XM_005715362.1"/>
</dbReference>
<dbReference type="PANTHER" id="PTHR35695:SF1">
    <property type="entry name" value="GLYCEROL-3-PHOSPHATE ACYLTRANSFERASE, CHLOROPLASTIC"/>
    <property type="match status" value="1"/>
</dbReference>
<dbReference type="PANTHER" id="PTHR35695">
    <property type="entry name" value="GLYCEROL-3-PHOSPHATE ACYLTRANSFERASE, CHLOROPLASTIC"/>
    <property type="match status" value="1"/>
</dbReference>